<protein>
    <recommendedName>
        <fullName evidence="4">PrgI family protein</fullName>
    </recommendedName>
</protein>
<dbReference type="Pfam" id="PF12666">
    <property type="entry name" value="PrgI"/>
    <property type="match status" value="1"/>
</dbReference>
<feature type="transmembrane region" description="Helical" evidence="1">
    <location>
        <begin position="20"/>
        <end position="39"/>
    </location>
</feature>
<dbReference type="STRING" id="1801672.A2896_01040"/>
<keyword evidence="1" id="KW-1133">Transmembrane helix</keyword>
<dbReference type="InterPro" id="IPR024414">
    <property type="entry name" value="Uncharacterised_PrgI"/>
</dbReference>
<feature type="transmembrane region" description="Helical" evidence="1">
    <location>
        <begin position="45"/>
        <end position="64"/>
    </location>
</feature>
<dbReference type="EMBL" id="MHMH01000020">
    <property type="protein sequence ID" value="OGZ24060.1"/>
    <property type="molecule type" value="Genomic_DNA"/>
</dbReference>
<evidence type="ECO:0000313" key="2">
    <source>
        <dbReference type="EMBL" id="OGZ24060.1"/>
    </source>
</evidence>
<name>A0A1G2EFF3_9BACT</name>
<gene>
    <name evidence="2" type="ORF">A2896_01040</name>
</gene>
<proteinExistence type="predicted"/>
<reference evidence="2 3" key="1">
    <citation type="journal article" date="2016" name="Nat. Commun.">
        <title>Thousands of microbial genomes shed light on interconnected biogeochemical processes in an aquifer system.</title>
        <authorList>
            <person name="Anantharaman K."/>
            <person name="Brown C.T."/>
            <person name="Hug L.A."/>
            <person name="Sharon I."/>
            <person name="Castelle C.J."/>
            <person name="Probst A.J."/>
            <person name="Thomas B.C."/>
            <person name="Singh A."/>
            <person name="Wilkins M.J."/>
            <person name="Karaoz U."/>
            <person name="Brodie E.L."/>
            <person name="Williams K.H."/>
            <person name="Hubbard S.S."/>
            <person name="Banfield J.F."/>
        </authorList>
    </citation>
    <scope>NUCLEOTIDE SEQUENCE [LARGE SCALE GENOMIC DNA]</scope>
</reference>
<keyword evidence="1" id="KW-0812">Transmembrane</keyword>
<comment type="caution">
    <text evidence="2">The sequence shown here is derived from an EMBL/GenBank/DDBJ whole genome shotgun (WGS) entry which is preliminary data.</text>
</comment>
<dbReference type="AlphaFoldDB" id="A0A1G2EFF3"/>
<organism evidence="2 3">
    <name type="scientific">Candidatus Nealsonbacteria bacterium RIFCSPLOWO2_01_FULL_43_32</name>
    <dbReference type="NCBI Taxonomy" id="1801672"/>
    <lineage>
        <taxon>Bacteria</taxon>
        <taxon>Candidatus Nealsoniibacteriota</taxon>
    </lineage>
</organism>
<evidence type="ECO:0000313" key="3">
    <source>
        <dbReference type="Proteomes" id="UP000178647"/>
    </source>
</evidence>
<keyword evidence="1" id="KW-0472">Membrane</keyword>
<sequence length="134" mass="15002">MNQFTVPQFIEHEAKIVGPLTFKQFVYVGIAGAICFIFYFTAPFFVFILASIVIMLGGFALAFVKSGGRSLPIVLKNFVFFSLTPKIYLWKKKGGLPPRIIKTEEMPKEIVATPVPKIIGKSRLKNLSTEIDTK</sequence>
<evidence type="ECO:0000256" key="1">
    <source>
        <dbReference type="SAM" id="Phobius"/>
    </source>
</evidence>
<dbReference type="Proteomes" id="UP000178647">
    <property type="component" value="Unassembled WGS sequence"/>
</dbReference>
<accession>A0A1G2EFF3</accession>
<evidence type="ECO:0008006" key="4">
    <source>
        <dbReference type="Google" id="ProtNLM"/>
    </source>
</evidence>